<accession>A0A6C7CH97</accession>
<protein>
    <submittedName>
        <fullName evidence="2">Addiction module toxin RelE</fullName>
    </submittedName>
</protein>
<dbReference type="AlphaFoldDB" id="A0A6C7CH97"/>
<organism evidence="2 3">
    <name type="scientific">Salmonella enterica subsp. salamae serovar 55:k:z39 str. 1315K</name>
    <dbReference type="NCBI Taxonomy" id="1243602"/>
    <lineage>
        <taxon>Bacteria</taxon>
        <taxon>Pseudomonadati</taxon>
        <taxon>Pseudomonadota</taxon>
        <taxon>Gammaproteobacteria</taxon>
        <taxon>Enterobacterales</taxon>
        <taxon>Enterobacteriaceae</taxon>
        <taxon>Salmonella</taxon>
    </lineage>
</organism>
<proteinExistence type="predicted"/>
<gene>
    <name evidence="2" type="ORF">LFZ47_23895</name>
</gene>
<sequence length="43" mass="4773">MPYTKSFSLYQGGKKTNPGELTLVSDSGKSTQPTRIQVEGWRV</sequence>
<dbReference type="Proteomes" id="UP000198067">
    <property type="component" value="Chromosome"/>
</dbReference>
<feature type="region of interest" description="Disordered" evidence="1">
    <location>
        <begin position="1"/>
        <end position="43"/>
    </location>
</feature>
<feature type="compositionally biased region" description="Polar residues" evidence="1">
    <location>
        <begin position="24"/>
        <end position="35"/>
    </location>
</feature>
<dbReference type="EMBL" id="CP022139">
    <property type="protein sequence ID" value="ASG90337.1"/>
    <property type="molecule type" value="Genomic_DNA"/>
</dbReference>
<name>A0A6C7CH97_SALER</name>
<evidence type="ECO:0000313" key="3">
    <source>
        <dbReference type="Proteomes" id="UP000198067"/>
    </source>
</evidence>
<evidence type="ECO:0000256" key="1">
    <source>
        <dbReference type="SAM" id="MobiDB-lite"/>
    </source>
</evidence>
<evidence type="ECO:0000313" key="2">
    <source>
        <dbReference type="EMBL" id="ASG90337.1"/>
    </source>
</evidence>
<reference evidence="2 3" key="1">
    <citation type="submission" date="2017-06" db="EMBL/GenBank/DDBJ databases">
        <title>Salmonella reference genomes for public health.</title>
        <authorList>
            <person name="Robertson J."/>
            <person name="Yoshida C."/>
            <person name="Gurnik S."/>
            <person name="Nash J."/>
        </authorList>
    </citation>
    <scope>NUCLEOTIDE SEQUENCE [LARGE SCALE GENOMIC DNA]</scope>
    <source>
        <strain evidence="2 3">1315K</strain>
    </source>
</reference>